<gene>
    <name evidence="16" type="primary">cheA</name>
    <name evidence="16" type="ORF">BN997_00992</name>
</gene>
<evidence type="ECO:0000256" key="10">
    <source>
        <dbReference type="ARBA" id="ARBA00023012"/>
    </source>
</evidence>
<keyword evidence="4" id="KW-0145">Chemotaxis</keyword>
<dbReference type="GO" id="GO:0000155">
    <property type="term" value="F:phosphorelay sensor kinase activity"/>
    <property type="evidence" value="ECO:0007669"/>
    <property type="project" value="InterPro"/>
</dbReference>
<feature type="region of interest" description="Disordered" evidence="12">
    <location>
        <begin position="286"/>
        <end position="313"/>
    </location>
</feature>
<keyword evidence="17" id="KW-1185">Reference proteome</keyword>
<dbReference type="RefSeq" id="WP_042530149.1">
    <property type="nucleotide sequence ID" value="NZ_CAXOIH010000010.1"/>
</dbReference>
<dbReference type="InterPro" id="IPR036641">
    <property type="entry name" value="HPT_dom_sf"/>
</dbReference>
<dbReference type="EC" id="2.7.13.3" evidence="2"/>
<protein>
    <recommendedName>
        <fullName evidence="3">Chemotaxis protein CheA</fullName>
        <ecNumber evidence="2">2.7.13.3</ecNumber>
    </recommendedName>
</protein>
<evidence type="ECO:0000259" key="14">
    <source>
        <dbReference type="PROSITE" id="PS50851"/>
    </source>
</evidence>
<feature type="domain" description="HPt" evidence="15">
    <location>
        <begin position="1"/>
        <end position="103"/>
    </location>
</feature>
<dbReference type="Gene3D" id="2.30.30.40">
    <property type="entry name" value="SH3 Domains"/>
    <property type="match status" value="1"/>
</dbReference>
<dbReference type="AlphaFoldDB" id="A0A0A1MMZ2"/>
<dbReference type="PROSITE" id="PS50894">
    <property type="entry name" value="HPT"/>
    <property type="match status" value="1"/>
</dbReference>
<dbReference type="OrthoDB" id="9803176at2"/>
<dbReference type="Gene3D" id="3.30.70.1110">
    <property type="entry name" value="Histidine kinase CheA-like, P2 response regulator-binding domain"/>
    <property type="match status" value="1"/>
</dbReference>
<dbReference type="Pfam" id="PF02518">
    <property type="entry name" value="HATPase_c"/>
    <property type="match status" value="1"/>
</dbReference>
<dbReference type="PROSITE" id="PS50851">
    <property type="entry name" value="CHEW"/>
    <property type="match status" value="1"/>
</dbReference>
<keyword evidence="9" id="KW-0067">ATP-binding</keyword>
<dbReference type="Proteomes" id="UP000040453">
    <property type="component" value="Unassembled WGS sequence"/>
</dbReference>
<evidence type="ECO:0000256" key="9">
    <source>
        <dbReference type="ARBA" id="ARBA00022840"/>
    </source>
</evidence>
<dbReference type="GO" id="GO:0005737">
    <property type="term" value="C:cytoplasm"/>
    <property type="evidence" value="ECO:0007669"/>
    <property type="project" value="InterPro"/>
</dbReference>
<evidence type="ECO:0000256" key="11">
    <source>
        <dbReference type="PROSITE-ProRule" id="PRU00110"/>
    </source>
</evidence>
<evidence type="ECO:0000256" key="8">
    <source>
        <dbReference type="ARBA" id="ARBA00022777"/>
    </source>
</evidence>
<dbReference type="InterPro" id="IPR036890">
    <property type="entry name" value="HATPase_C_sf"/>
</dbReference>
<proteinExistence type="predicted"/>
<dbReference type="InterPro" id="IPR010808">
    <property type="entry name" value="CheA_P2-bd"/>
</dbReference>
<dbReference type="InterPro" id="IPR051315">
    <property type="entry name" value="Bact_Chemotaxis_CheA"/>
</dbReference>
<evidence type="ECO:0000256" key="4">
    <source>
        <dbReference type="ARBA" id="ARBA00022500"/>
    </source>
</evidence>
<comment type="catalytic activity">
    <reaction evidence="1">
        <text>ATP + protein L-histidine = ADP + protein N-phospho-L-histidine.</text>
        <dbReference type="EC" id="2.7.13.3"/>
    </reaction>
</comment>
<dbReference type="Pfam" id="PF01627">
    <property type="entry name" value="Hpt"/>
    <property type="match status" value="1"/>
</dbReference>
<dbReference type="PROSITE" id="PS50109">
    <property type="entry name" value="HIS_KIN"/>
    <property type="match status" value="1"/>
</dbReference>
<evidence type="ECO:0000256" key="2">
    <source>
        <dbReference type="ARBA" id="ARBA00012438"/>
    </source>
</evidence>
<feature type="domain" description="CheW-like" evidence="14">
    <location>
        <begin position="566"/>
        <end position="696"/>
    </location>
</feature>
<dbReference type="InterPro" id="IPR037006">
    <property type="entry name" value="CheA-like_homodim_sf"/>
</dbReference>
<dbReference type="InterPro" id="IPR005467">
    <property type="entry name" value="His_kinase_dom"/>
</dbReference>
<dbReference type="SUPFAM" id="SSF50341">
    <property type="entry name" value="CheW-like"/>
    <property type="match status" value="1"/>
</dbReference>
<dbReference type="PRINTS" id="PR00344">
    <property type="entry name" value="BCTRLSENSOR"/>
</dbReference>
<dbReference type="SMART" id="SM00387">
    <property type="entry name" value="HATPase_c"/>
    <property type="match status" value="1"/>
</dbReference>
<name>A0A0A1MMZ2_9BACI</name>
<dbReference type="InterPro" id="IPR002545">
    <property type="entry name" value="CheW-lke_dom"/>
</dbReference>
<keyword evidence="5 11" id="KW-0597">Phosphoprotein</keyword>
<dbReference type="SUPFAM" id="SSF47226">
    <property type="entry name" value="Histidine-containing phosphotransfer domain, HPT domain"/>
    <property type="match status" value="1"/>
</dbReference>
<evidence type="ECO:0000256" key="1">
    <source>
        <dbReference type="ARBA" id="ARBA00000085"/>
    </source>
</evidence>
<dbReference type="Pfam" id="PF07194">
    <property type="entry name" value="P2"/>
    <property type="match status" value="1"/>
</dbReference>
<dbReference type="InterPro" id="IPR035891">
    <property type="entry name" value="CheY-binding_CheA"/>
</dbReference>
<accession>A0A0A1MMZ2</accession>
<keyword evidence="8" id="KW-0418">Kinase</keyword>
<evidence type="ECO:0000256" key="6">
    <source>
        <dbReference type="ARBA" id="ARBA00022679"/>
    </source>
</evidence>
<evidence type="ECO:0000313" key="16">
    <source>
        <dbReference type="EMBL" id="CEI81174.1"/>
    </source>
</evidence>
<evidence type="ECO:0000256" key="12">
    <source>
        <dbReference type="SAM" id="MobiDB-lite"/>
    </source>
</evidence>
<evidence type="ECO:0000259" key="15">
    <source>
        <dbReference type="PROSITE" id="PS50894"/>
    </source>
</evidence>
<dbReference type="InterPro" id="IPR003594">
    <property type="entry name" value="HATPase_dom"/>
</dbReference>
<dbReference type="EMBL" id="CDGG01000001">
    <property type="protein sequence ID" value="CEI81174.1"/>
    <property type="molecule type" value="Genomic_DNA"/>
</dbReference>
<evidence type="ECO:0000259" key="13">
    <source>
        <dbReference type="PROSITE" id="PS50109"/>
    </source>
</evidence>
<dbReference type="SMART" id="SM00073">
    <property type="entry name" value="HPT"/>
    <property type="match status" value="1"/>
</dbReference>
<keyword evidence="6" id="KW-0808">Transferase</keyword>
<dbReference type="InterPro" id="IPR004358">
    <property type="entry name" value="Sig_transdc_His_kin-like_C"/>
</dbReference>
<dbReference type="SUPFAM" id="SSF47384">
    <property type="entry name" value="Homodimeric domain of signal transducing histidine kinase"/>
    <property type="match status" value="1"/>
</dbReference>
<dbReference type="CDD" id="cd16916">
    <property type="entry name" value="HATPase_CheA-like"/>
    <property type="match status" value="1"/>
</dbReference>
<dbReference type="GO" id="GO:0005524">
    <property type="term" value="F:ATP binding"/>
    <property type="evidence" value="ECO:0007669"/>
    <property type="project" value="UniProtKB-KW"/>
</dbReference>
<dbReference type="InterPro" id="IPR037052">
    <property type="entry name" value="CheA-like_P2_sf"/>
</dbReference>
<dbReference type="GO" id="GO:0006935">
    <property type="term" value="P:chemotaxis"/>
    <property type="evidence" value="ECO:0007669"/>
    <property type="project" value="UniProtKB-KW"/>
</dbReference>
<keyword evidence="10" id="KW-0902">Two-component regulatory system</keyword>
<dbReference type="InterPro" id="IPR008207">
    <property type="entry name" value="Sig_transdc_His_kin_Hpt_dom"/>
</dbReference>
<dbReference type="Pfam" id="PF01584">
    <property type="entry name" value="CheW"/>
    <property type="match status" value="1"/>
</dbReference>
<evidence type="ECO:0000256" key="5">
    <source>
        <dbReference type="ARBA" id="ARBA00022553"/>
    </source>
</evidence>
<dbReference type="Gene3D" id="3.30.565.10">
    <property type="entry name" value="Histidine kinase-like ATPase, C-terminal domain"/>
    <property type="match status" value="1"/>
</dbReference>
<dbReference type="InterPro" id="IPR004105">
    <property type="entry name" value="CheA-like_dim"/>
</dbReference>
<dbReference type="SMART" id="SM01231">
    <property type="entry name" value="H-kinase_dim"/>
    <property type="match status" value="1"/>
</dbReference>
<dbReference type="SUPFAM" id="SSF55874">
    <property type="entry name" value="ATPase domain of HSP90 chaperone/DNA topoisomerase II/histidine kinase"/>
    <property type="match status" value="1"/>
</dbReference>
<dbReference type="FunFam" id="3.30.565.10:FF:000016">
    <property type="entry name" value="Chemotaxis protein CheA, putative"/>
    <property type="match status" value="1"/>
</dbReference>
<feature type="compositionally biased region" description="Basic and acidic residues" evidence="12">
    <location>
        <begin position="286"/>
        <end position="305"/>
    </location>
</feature>
<dbReference type="Gene3D" id="1.10.287.560">
    <property type="entry name" value="Histidine kinase CheA-like, homodimeric domain"/>
    <property type="match status" value="1"/>
</dbReference>
<keyword evidence="7" id="KW-0547">Nucleotide-binding</keyword>
<organism evidence="16 17">
    <name type="scientific">Oceanobacillus oncorhynchi</name>
    <dbReference type="NCBI Taxonomy" id="545501"/>
    <lineage>
        <taxon>Bacteria</taxon>
        <taxon>Bacillati</taxon>
        <taxon>Bacillota</taxon>
        <taxon>Bacilli</taxon>
        <taxon>Bacillales</taxon>
        <taxon>Bacillaceae</taxon>
        <taxon>Oceanobacillus</taxon>
    </lineage>
</organism>
<feature type="modified residue" description="Phosphohistidine" evidence="11">
    <location>
        <position position="46"/>
    </location>
</feature>
<dbReference type="SMART" id="SM00260">
    <property type="entry name" value="CheW"/>
    <property type="match status" value="1"/>
</dbReference>
<dbReference type="Gene3D" id="1.20.120.160">
    <property type="entry name" value="HPT domain"/>
    <property type="match status" value="1"/>
</dbReference>
<sequence>MDTQQYLDIFLDESQEHLQSINDFILKLEEDPSNLEYVHEIFRSAHTLKGMAATMGYEDIASLTHKMENVLDLIRNEELMTNTEIIDTLFMSIDDLEDMVDSVRNGGDGKKDVSEHVKKLEAIEKGEGISESAAAAAVEEKEDTGNYFKASDLDEFQFTVVQQAKEQGMTPYDLKVTFEASCILKGARAFMVFEVLENLGEIIRTSPTVEEIEEGTFDSGFTLLFLTDQEPDALVEAVKNVSEVETVEAHVIETDETASDTEEQTEEKTAEKEIVQANKKTVSEKVTEVPAKKSETKAEVSKNKEAAQNNGKKTASKNIRVNLDKIDNLLNLFEEVVIDRSRLEVLVSSIDNSDLRETVEHLSRVSSDMQSLILAMRMVPIEQVFNRFPRMIRQLSKDLNKKIALEIKGAETEVDRTVIDEIGDPLVHLIRNSCDHGIERPEKRIANNKPEEGKLVLRAYHSGNHVFVEIEDDGAGINREKVSEKAIENNIITPQEAEELTDDQVAALIMSSGFSTADTISDVSGRGVGLDVVKNKIEALGGKISVTTMTGKGSTFSIQLPLTLSIITTMLVHVKKETLAIPLTSILETIMLPKEKIMCAQGADVIDYRGKIIPVLSLGKVLKVPDYDTEADRYSTVIIKKGEKLLGLIVDELIGQQEVVLKSLGNYLGEVFAVSGATILGDGEVALIIDPNALID</sequence>
<dbReference type="CDD" id="cd00088">
    <property type="entry name" value="HPT"/>
    <property type="match status" value="1"/>
</dbReference>
<dbReference type="STRING" id="545501.BN997_00992"/>
<evidence type="ECO:0000313" key="17">
    <source>
        <dbReference type="Proteomes" id="UP000040453"/>
    </source>
</evidence>
<dbReference type="CDD" id="cd00731">
    <property type="entry name" value="CheA_reg"/>
    <property type="match status" value="1"/>
</dbReference>
<dbReference type="InterPro" id="IPR036097">
    <property type="entry name" value="HisK_dim/P_sf"/>
</dbReference>
<dbReference type="PANTHER" id="PTHR43395">
    <property type="entry name" value="SENSOR HISTIDINE KINASE CHEA"/>
    <property type="match status" value="1"/>
</dbReference>
<reference evidence="16 17" key="1">
    <citation type="submission" date="2014-11" db="EMBL/GenBank/DDBJ databases">
        <authorList>
            <person name="Urmite Genomes Urmite Genomes"/>
        </authorList>
    </citation>
    <scope>NUCLEOTIDE SEQUENCE [LARGE SCALE GENOMIC DNA]</scope>
    <source>
        <strain evidence="16 17">Oc5</strain>
    </source>
</reference>
<dbReference type="PANTHER" id="PTHR43395:SF1">
    <property type="entry name" value="CHEMOTAXIS PROTEIN CHEA"/>
    <property type="match status" value="1"/>
</dbReference>
<evidence type="ECO:0000256" key="3">
    <source>
        <dbReference type="ARBA" id="ARBA00021495"/>
    </source>
</evidence>
<dbReference type="SUPFAM" id="SSF55052">
    <property type="entry name" value="CheY-binding domain of CheA"/>
    <property type="match status" value="1"/>
</dbReference>
<evidence type="ECO:0000256" key="7">
    <source>
        <dbReference type="ARBA" id="ARBA00022741"/>
    </source>
</evidence>
<dbReference type="InterPro" id="IPR036061">
    <property type="entry name" value="CheW-like_dom_sf"/>
</dbReference>
<dbReference type="Pfam" id="PF02895">
    <property type="entry name" value="H-kinase_dim"/>
    <property type="match status" value="1"/>
</dbReference>
<feature type="domain" description="Histidine kinase" evidence="13">
    <location>
        <begin position="314"/>
        <end position="564"/>
    </location>
</feature>